<dbReference type="SMART" id="SM01066">
    <property type="entry name" value="CBM_25"/>
    <property type="match status" value="1"/>
</dbReference>
<dbReference type="Pfam" id="PF16760">
    <property type="entry name" value="CBM53"/>
    <property type="match status" value="1"/>
</dbReference>
<dbReference type="InterPro" id="IPR005085">
    <property type="entry name" value="CBM25"/>
</dbReference>
<organism evidence="2 3">
    <name type="scientific">Heliorestis convoluta</name>
    <dbReference type="NCBI Taxonomy" id="356322"/>
    <lineage>
        <taxon>Bacteria</taxon>
        <taxon>Bacillati</taxon>
        <taxon>Bacillota</taxon>
        <taxon>Clostridia</taxon>
        <taxon>Eubacteriales</taxon>
        <taxon>Heliobacteriaceae</taxon>
        <taxon>Heliorestis</taxon>
    </lineage>
</organism>
<evidence type="ECO:0000313" key="2">
    <source>
        <dbReference type="EMBL" id="QGG46752.1"/>
    </source>
</evidence>
<feature type="domain" description="Carbohydrate binding module family 25" evidence="1">
    <location>
        <begin position="23"/>
        <end position="102"/>
    </location>
</feature>
<name>A0A5Q2N0H0_9FIRM</name>
<evidence type="ECO:0000313" key="3">
    <source>
        <dbReference type="Proteomes" id="UP000366051"/>
    </source>
</evidence>
<reference evidence="3" key="1">
    <citation type="submission" date="2019-11" db="EMBL/GenBank/DDBJ databases">
        <title>Genome sequence of Heliorestis convoluta strain HH, an alkaliphilic and minimalistic phototrophic bacterium from a soda lake in Egypt.</title>
        <authorList>
            <person name="Dewey E.D."/>
            <person name="Stokes L.M."/>
            <person name="Burchell B.M."/>
            <person name="Shaffer K.N."/>
            <person name="Huntington A.M."/>
            <person name="Baker J.M."/>
            <person name="Nadendla S."/>
            <person name="Giglio M.G."/>
            <person name="Touchman J.W."/>
            <person name="Blankenship R.E."/>
            <person name="Madigan M.T."/>
            <person name="Sattley W.M."/>
        </authorList>
    </citation>
    <scope>NUCLEOTIDE SEQUENCE [LARGE SCALE GENOMIC DNA]</scope>
    <source>
        <strain evidence="3">HH</strain>
    </source>
</reference>
<accession>A0A5Q2N0H0</accession>
<protein>
    <submittedName>
        <fullName evidence="2">Carbohydrate binding domain (Family 25), putative</fullName>
    </submittedName>
</protein>
<dbReference type="Gene3D" id="2.60.40.10">
    <property type="entry name" value="Immunoglobulins"/>
    <property type="match status" value="1"/>
</dbReference>
<proteinExistence type="predicted"/>
<dbReference type="KEGG" id="hcv:FTV88_0573"/>
<sequence>MKIEGTLNYPQEGIKIEPLFNDGRDVTIVYDGLLHRSGADQVYLHAGYGTNWQKSYDHRMEKSQEGWKCTINMEREDLVFCFKDSACNWDNNSGNNWVYRSQGTNRR</sequence>
<dbReference type="InterPro" id="IPR013783">
    <property type="entry name" value="Ig-like_fold"/>
</dbReference>
<dbReference type="Proteomes" id="UP000366051">
    <property type="component" value="Chromosome"/>
</dbReference>
<keyword evidence="3" id="KW-1185">Reference proteome</keyword>
<dbReference type="GO" id="GO:2001070">
    <property type="term" value="F:starch binding"/>
    <property type="evidence" value="ECO:0007669"/>
    <property type="project" value="InterPro"/>
</dbReference>
<dbReference type="AlphaFoldDB" id="A0A5Q2N0H0"/>
<gene>
    <name evidence="2" type="ORF">FTV88_0573</name>
</gene>
<dbReference type="RefSeq" id="WP_243137275.1">
    <property type="nucleotide sequence ID" value="NZ_CP045875.1"/>
</dbReference>
<evidence type="ECO:0000259" key="1">
    <source>
        <dbReference type="SMART" id="SM01066"/>
    </source>
</evidence>
<dbReference type="EMBL" id="CP045875">
    <property type="protein sequence ID" value="QGG46752.1"/>
    <property type="molecule type" value="Genomic_DNA"/>
</dbReference>